<accession>A0A135I6K5</accession>
<sequence length="343" mass="36759">MVASPIQLATTTSKTNDVGFGNIKPAKGFNTAVQGASALPFSTQHPLLTAFTQTEEPAESLDGSMTFLPEHGLESTDPTLMMGLPANNASIQNAPVSSLTLPRAIGMGSATDTPFVQTPSTQPIARNTGEALSLLTTQQTSTDALSTSPAPVTTKVSDALNALLTTQPSVITNITAASGVSASQQAQHVQPALTTLSQPTTEWAPIRVDTQGGKWGEQMMQVLQDRVSFQAQQNLQEARIRLDPPELGKLDVIVRVEGDRLNVQLNASAVATREALVQLSERLRAELQTDHFVHVDVNVGAEHHQKKQHDDDDEHGSIYAARDVQSDNDTHAFSSEHWLNVHA</sequence>
<dbReference type="InterPro" id="IPR021136">
    <property type="entry name" value="Flagellar_hook_control-like_C"/>
</dbReference>
<dbReference type="STRING" id="294935.ATN88_19120"/>
<gene>
    <name evidence="2" type="ORF">ATN88_19120</name>
</gene>
<organism evidence="2 3">
    <name type="scientific">Enterovibrio coralii</name>
    <dbReference type="NCBI Taxonomy" id="294935"/>
    <lineage>
        <taxon>Bacteria</taxon>
        <taxon>Pseudomonadati</taxon>
        <taxon>Pseudomonadota</taxon>
        <taxon>Gammaproteobacteria</taxon>
        <taxon>Vibrionales</taxon>
        <taxon>Vibrionaceae</taxon>
        <taxon>Enterovibrio</taxon>
    </lineage>
</organism>
<name>A0A135I6K5_9GAMM</name>
<keyword evidence="3" id="KW-1185">Reference proteome</keyword>
<evidence type="ECO:0000259" key="1">
    <source>
        <dbReference type="Pfam" id="PF02120"/>
    </source>
</evidence>
<dbReference type="Pfam" id="PF02120">
    <property type="entry name" value="Flg_hook"/>
    <property type="match status" value="1"/>
</dbReference>
<dbReference type="EMBL" id="LNTY01000036">
    <property type="protein sequence ID" value="KXF81078.1"/>
    <property type="molecule type" value="Genomic_DNA"/>
</dbReference>
<reference evidence="2 3" key="1">
    <citation type="submission" date="2015-11" db="EMBL/GenBank/DDBJ databases">
        <title>Genomic Taxonomy of the Vibrionaceae.</title>
        <authorList>
            <person name="Gomez-Gil B."/>
            <person name="Enciso-Ibarra J."/>
        </authorList>
    </citation>
    <scope>NUCLEOTIDE SEQUENCE [LARGE SCALE GENOMIC DNA]</scope>
    <source>
        <strain evidence="2 3">CAIM 912</strain>
    </source>
</reference>
<dbReference type="InterPro" id="IPR038610">
    <property type="entry name" value="FliK-like_C_sf"/>
</dbReference>
<dbReference type="CDD" id="cd17470">
    <property type="entry name" value="T3SS_Flik_C"/>
    <property type="match status" value="1"/>
</dbReference>
<evidence type="ECO:0000313" key="3">
    <source>
        <dbReference type="Proteomes" id="UP000070529"/>
    </source>
</evidence>
<dbReference type="PANTHER" id="PTHR37533:SF2">
    <property type="entry name" value="FLAGELLAR HOOK-LENGTH CONTROL PROTEIN"/>
    <property type="match status" value="1"/>
</dbReference>
<comment type="caution">
    <text evidence="2">The sequence shown here is derived from an EMBL/GenBank/DDBJ whole genome shotgun (WGS) entry which is preliminary data.</text>
</comment>
<dbReference type="RefSeq" id="WP_067417839.1">
    <property type="nucleotide sequence ID" value="NZ_LNTY01000036.1"/>
</dbReference>
<feature type="domain" description="Flagellar hook-length control protein-like C-terminal" evidence="1">
    <location>
        <begin position="225"/>
        <end position="304"/>
    </location>
</feature>
<dbReference type="InterPro" id="IPR052563">
    <property type="entry name" value="FliK"/>
</dbReference>
<dbReference type="PANTHER" id="PTHR37533">
    <property type="entry name" value="FLAGELLAR HOOK-LENGTH CONTROL PROTEIN"/>
    <property type="match status" value="1"/>
</dbReference>
<proteinExistence type="predicted"/>
<evidence type="ECO:0000313" key="2">
    <source>
        <dbReference type="EMBL" id="KXF81078.1"/>
    </source>
</evidence>
<protein>
    <recommendedName>
        <fullName evidence="1">Flagellar hook-length control protein-like C-terminal domain-containing protein</fullName>
    </recommendedName>
</protein>
<dbReference type="AlphaFoldDB" id="A0A135I6K5"/>
<dbReference type="Proteomes" id="UP000070529">
    <property type="component" value="Unassembled WGS sequence"/>
</dbReference>
<dbReference type="Gene3D" id="3.30.750.140">
    <property type="match status" value="1"/>
</dbReference>